<dbReference type="PANTHER" id="PTHR30121:SF6">
    <property type="entry name" value="SLR6007 PROTEIN"/>
    <property type="match status" value="1"/>
</dbReference>
<dbReference type="Proteomes" id="UP000524246">
    <property type="component" value="Unassembled WGS sequence"/>
</dbReference>
<feature type="domain" description="Helicase HerA-like C-terminal" evidence="2">
    <location>
        <begin position="1"/>
        <end position="212"/>
    </location>
</feature>
<reference evidence="3 4" key="1">
    <citation type="journal article" date="2020" name="Biotechnol. Biofuels">
        <title>New insights from the biogas microbiome by comprehensive genome-resolved metagenomics of nearly 1600 species originating from multiple anaerobic digesters.</title>
        <authorList>
            <person name="Campanaro S."/>
            <person name="Treu L."/>
            <person name="Rodriguez-R L.M."/>
            <person name="Kovalovszki A."/>
            <person name="Ziels R.M."/>
            <person name="Maus I."/>
            <person name="Zhu X."/>
            <person name="Kougias P.G."/>
            <person name="Basile A."/>
            <person name="Luo G."/>
            <person name="Schluter A."/>
            <person name="Konstantinidis K.T."/>
            <person name="Angelidaki I."/>
        </authorList>
    </citation>
    <scope>NUCLEOTIDE SEQUENCE [LARGE SCALE GENOMIC DNA]</scope>
    <source>
        <strain evidence="3">AS27yjCOA_65</strain>
    </source>
</reference>
<dbReference type="InterPro" id="IPR027417">
    <property type="entry name" value="P-loop_NTPase"/>
</dbReference>
<protein>
    <submittedName>
        <fullName evidence="3">DUF853 family protein</fullName>
    </submittedName>
</protein>
<dbReference type="InterPro" id="IPR033186">
    <property type="entry name" value="HerA_C"/>
</dbReference>
<dbReference type="Gene3D" id="3.40.50.300">
    <property type="entry name" value="P-loop containing nucleotide triphosphate hydrolases"/>
    <property type="match status" value="1"/>
</dbReference>
<comment type="caution">
    <text evidence="3">The sequence shown here is derived from an EMBL/GenBank/DDBJ whole genome shotgun (WGS) entry which is preliminary data.</text>
</comment>
<evidence type="ECO:0000256" key="1">
    <source>
        <dbReference type="SAM" id="MobiDB-lite"/>
    </source>
</evidence>
<organism evidence="3 4">
    <name type="scientific">SAR324 cluster bacterium</name>
    <dbReference type="NCBI Taxonomy" id="2024889"/>
    <lineage>
        <taxon>Bacteria</taxon>
        <taxon>Deltaproteobacteria</taxon>
        <taxon>SAR324 cluster</taxon>
    </lineage>
</organism>
<feature type="non-terminal residue" evidence="3">
    <location>
        <position position="1"/>
    </location>
</feature>
<accession>A0A7X9FR32</accession>
<dbReference type="PANTHER" id="PTHR30121">
    <property type="entry name" value="UNCHARACTERIZED PROTEIN YJGR-RELATED"/>
    <property type="match status" value="1"/>
</dbReference>
<dbReference type="AlphaFoldDB" id="A0A7X9FR32"/>
<evidence type="ECO:0000313" key="3">
    <source>
        <dbReference type="EMBL" id="NMC62762.1"/>
    </source>
</evidence>
<evidence type="ECO:0000313" key="4">
    <source>
        <dbReference type="Proteomes" id="UP000524246"/>
    </source>
</evidence>
<feature type="region of interest" description="Disordered" evidence="1">
    <location>
        <begin position="154"/>
        <end position="179"/>
    </location>
</feature>
<sequence length="213" mass="23732">DDAPRVLLQKIEQVVRLIRSKGVGVYFITQSPLDIPQDVLAQLGNRVQHALRAFTEKDRKSLKAVAENFRSNHSFDVAKALSELAVGEGLVSFLDEKGTPSEVTRAFIYPPRSRIGTIETSERDGIIKSSRIVGQYEKSIDRESAFELLKKRISRKQKEEGDEQESPKEPNSKSARKRQGPLEALIVSLARAIGSQLGRRISRGILGTILGKR</sequence>
<dbReference type="InterPro" id="IPR051162">
    <property type="entry name" value="T4SS_component"/>
</dbReference>
<evidence type="ECO:0000259" key="2">
    <source>
        <dbReference type="Pfam" id="PF05872"/>
    </source>
</evidence>
<name>A0A7X9FR32_9DELT</name>
<dbReference type="EMBL" id="JAAZON010000270">
    <property type="protein sequence ID" value="NMC62762.1"/>
    <property type="molecule type" value="Genomic_DNA"/>
</dbReference>
<dbReference type="SUPFAM" id="SSF52540">
    <property type="entry name" value="P-loop containing nucleoside triphosphate hydrolases"/>
    <property type="match status" value="1"/>
</dbReference>
<proteinExistence type="predicted"/>
<gene>
    <name evidence="3" type="ORF">GYA55_06280</name>
</gene>
<dbReference type="Pfam" id="PF05872">
    <property type="entry name" value="HerA_C"/>
    <property type="match status" value="1"/>
</dbReference>